<dbReference type="Pfam" id="PF01678">
    <property type="entry name" value="DAP_epimerase"/>
    <property type="match status" value="2"/>
</dbReference>
<proteinExistence type="inferred from homology"/>
<feature type="binding site" evidence="9">
    <location>
        <begin position="73"/>
        <end position="74"/>
    </location>
    <ligand>
        <name>substrate</name>
    </ligand>
</feature>
<feature type="binding site" evidence="9">
    <location>
        <begin position="197"/>
        <end position="198"/>
    </location>
    <ligand>
        <name>substrate</name>
    </ligand>
</feature>
<feature type="binding site" evidence="9">
    <location>
        <begin position="208"/>
        <end position="209"/>
    </location>
    <ligand>
        <name>substrate</name>
    </ligand>
</feature>
<dbReference type="InterPro" id="IPR053407">
    <property type="entry name" value="DAP_Epimerase"/>
</dbReference>
<keyword evidence="5 9" id="KW-0028">Amino-acid biosynthesis</keyword>
<feature type="site" description="Could be important to modulate the pK values of the two catalytic cysteine residues" evidence="9">
    <location>
        <position position="197"/>
    </location>
</feature>
<keyword evidence="6 9" id="KW-0457">Lysine biosynthesis</keyword>
<dbReference type="EMBL" id="APJW01000001">
    <property type="protein sequence ID" value="EQM63020.1"/>
    <property type="molecule type" value="Genomic_DNA"/>
</dbReference>
<dbReference type="GO" id="GO:0008837">
    <property type="term" value="F:diaminopimelate epimerase activity"/>
    <property type="evidence" value="ECO:0007669"/>
    <property type="project" value="UniProtKB-EC"/>
</dbReference>
<organism evidence="11 12">
    <name type="scientific">Chlamydia ibidis 10-1398/6</name>
    <dbReference type="NCBI Taxonomy" id="1046581"/>
    <lineage>
        <taxon>Bacteria</taxon>
        <taxon>Pseudomonadati</taxon>
        <taxon>Chlamydiota</taxon>
        <taxon>Chlamydiia</taxon>
        <taxon>Chlamydiales</taxon>
        <taxon>Chlamydiaceae</taxon>
        <taxon>Chlamydia/Chlamydophila group</taxon>
        <taxon>Chlamydia</taxon>
    </lineage>
</organism>
<accession>A0ABN0N098</accession>
<evidence type="ECO:0000256" key="2">
    <source>
        <dbReference type="ARBA" id="ARBA00010219"/>
    </source>
</evidence>
<keyword evidence="12" id="KW-1185">Reference proteome</keyword>
<dbReference type="PROSITE" id="PS01326">
    <property type="entry name" value="DAP_EPIMERASE"/>
    <property type="match status" value="1"/>
</dbReference>
<comment type="caution">
    <text evidence="9">Lacks conserved residue(s) required for the propagation of feature annotation.</text>
</comment>
<comment type="subunit">
    <text evidence="9">Homodimer.</text>
</comment>
<evidence type="ECO:0000256" key="1">
    <source>
        <dbReference type="ARBA" id="ARBA00005196"/>
    </source>
</evidence>
<evidence type="ECO:0000256" key="10">
    <source>
        <dbReference type="PROSITE-ProRule" id="PRU10125"/>
    </source>
</evidence>
<dbReference type="EC" id="5.1.1.7" evidence="3 9"/>
<comment type="function">
    <text evidence="9">Catalyzes the stereoinversion of LL-2,6-diaminopimelate (L,L-DAP) to meso-diaminopimelate (meso-DAP), a precursor of L-lysine and an essential component of the bacterial peptidoglycan.</text>
</comment>
<comment type="catalytic activity">
    <reaction evidence="8 9">
        <text>(2S,6S)-2,6-diaminopimelate = meso-2,6-diaminopimelate</text>
        <dbReference type="Rhea" id="RHEA:15393"/>
        <dbReference type="ChEBI" id="CHEBI:57609"/>
        <dbReference type="ChEBI" id="CHEBI:57791"/>
        <dbReference type="EC" id="5.1.1.7"/>
    </reaction>
</comment>
<keyword evidence="4 9" id="KW-0963">Cytoplasm</keyword>
<feature type="site" description="Could be important to modulate the pK values of the two catalytic cysteine residues" evidence="9">
    <location>
        <position position="147"/>
    </location>
</feature>
<dbReference type="PANTHER" id="PTHR31689:SF0">
    <property type="entry name" value="DIAMINOPIMELATE EPIMERASE"/>
    <property type="match status" value="1"/>
</dbReference>
<comment type="similarity">
    <text evidence="2 9">Belongs to the diaminopimelate epimerase family.</text>
</comment>
<dbReference type="PANTHER" id="PTHR31689">
    <property type="entry name" value="DIAMINOPIMELATE EPIMERASE, CHLOROPLASTIC"/>
    <property type="match status" value="1"/>
</dbReference>
<dbReference type="InterPro" id="IPR018510">
    <property type="entry name" value="DAP_epimerase_AS"/>
</dbReference>
<dbReference type="Gene3D" id="3.10.310.10">
    <property type="entry name" value="Diaminopimelate Epimerase, Chain A, domain 1"/>
    <property type="match status" value="2"/>
</dbReference>
<dbReference type="InterPro" id="IPR001653">
    <property type="entry name" value="DAP_epimerase_DapF"/>
</dbReference>
<feature type="active site" description="Proton donor" evidence="9">
    <location>
        <position position="72"/>
    </location>
</feature>
<name>A0ABN0N098_9CHLA</name>
<evidence type="ECO:0000256" key="4">
    <source>
        <dbReference type="ARBA" id="ARBA00022490"/>
    </source>
</evidence>
<evidence type="ECO:0000313" key="12">
    <source>
        <dbReference type="Proteomes" id="UP000016064"/>
    </source>
</evidence>
<evidence type="ECO:0000256" key="3">
    <source>
        <dbReference type="ARBA" id="ARBA00013080"/>
    </source>
</evidence>
<dbReference type="NCBIfam" id="TIGR00652">
    <property type="entry name" value="DapF"/>
    <property type="match status" value="1"/>
</dbReference>
<evidence type="ECO:0000256" key="7">
    <source>
        <dbReference type="ARBA" id="ARBA00023235"/>
    </source>
</evidence>
<protein>
    <recommendedName>
        <fullName evidence="3 9">Diaminopimelate epimerase</fullName>
        <shortName evidence="9">DAP epimerase</shortName>
        <ecNumber evidence="3 9">5.1.1.7</ecNumber>
    </recommendedName>
    <alternativeName>
        <fullName evidence="9">PLP-independent amino acid racemase</fullName>
    </alternativeName>
</protein>
<dbReference type="RefSeq" id="WP_020370949.1">
    <property type="nucleotide sequence ID" value="NZ_APJW01000001.1"/>
</dbReference>
<feature type="binding site" evidence="9">
    <location>
        <position position="20"/>
    </location>
    <ligand>
        <name>substrate</name>
    </ligand>
</feature>
<evidence type="ECO:0000313" key="11">
    <source>
        <dbReference type="EMBL" id="EQM63020.1"/>
    </source>
</evidence>
<gene>
    <name evidence="9 11" type="primary">dapF</name>
    <name evidence="11" type="ORF">H359_0308</name>
</gene>
<feature type="active site" evidence="10">
    <location>
        <position position="72"/>
    </location>
</feature>
<keyword evidence="7 9" id="KW-0413">Isomerase</keyword>
<feature type="active site" description="Proton acceptor" evidence="9">
    <location>
        <position position="207"/>
    </location>
</feature>
<evidence type="ECO:0000256" key="5">
    <source>
        <dbReference type="ARBA" id="ARBA00022605"/>
    </source>
</evidence>
<feature type="binding site" evidence="9">
    <location>
        <position position="63"/>
    </location>
    <ligand>
        <name>substrate</name>
    </ligand>
</feature>
<evidence type="ECO:0000256" key="8">
    <source>
        <dbReference type="ARBA" id="ARBA00051712"/>
    </source>
</evidence>
<comment type="subcellular location">
    <subcellularLocation>
        <location evidence="9">Cytoplasm</location>
    </subcellularLocation>
</comment>
<feature type="binding site" evidence="9">
    <location>
        <position position="179"/>
    </location>
    <ligand>
        <name>substrate</name>
    </ligand>
</feature>
<comment type="caution">
    <text evidence="11">The sequence shown here is derived from an EMBL/GenBank/DDBJ whole genome shotgun (WGS) entry which is preliminary data.</text>
</comment>
<dbReference type="Proteomes" id="UP000016064">
    <property type="component" value="Unassembled WGS sequence"/>
</dbReference>
<dbReference type="NCBIfam" id="NF038284">
    <property type="entry name" value="bifunc_DapF"/>
    <property type="match status" value="1"/>
</dbReference>
<dbReference type="HAMAP" id="MF_00197">
    <property type="entry name" value="DAP_epimerase"/>
    <property type="match status" value="1"/>
</dbReference>
<evidence type="ECO:0000256" key="9">
    <source>
        <dbReference type="HAMAP-Rule" id="MF_00197"/>
    </source>
</evidence>
<comment type="pathway">
    <text evidence="1 9">Amino-acid biosynthesis; L-lysine biosynthesis via DAP pathway; DL-2,6-diaminopimelate from LL-2,6-diaminopimelate: step 1/1.</text>
</comment>
<evidence type="ECO:0000256" key="6">
    <source>
        <dbReference type="ARBA" id="ARBA00023154"/>
    </source>
</evidence>
<dbReference type="SUPFAM" id="SSF54506">
    <property type="entry name" value="Diaminopimelate epimerase-like"/>
    <property type="match status" value="2"/>
</dbReference>
<reference evidence="11 12" key="1">
    <citation type="submission" date="2013-07" db="EMBL/GenBank/DDBJ databases">
        <title>Isolation of a new Chlamydia species from the feral Sacred Ibis (Threskiornis aethiopicus): Chlamydia ibidis.</title>
        <authorList>
            <person name="Vorimore F."/>
            <person name="Hsia R.-C."/>
            <person name="Huot-Creasy H."/>
            <person name="Bastian S."/>
            <person name="Deruyter L."/>
            <person name="Passet A."/>
            <person name="Sachse K."/>
            <person name="Bavoil P."/>
            <person name="Myers G."/>
            <person name="Laroucau K."/>
        </authorList>
    </citation>
    <scope>NUCLEOTIDE SEQUENCE [LARGE SCALE GENOMIC DNA]</scope>
    <source>
        <strain evidence="11 12">10-1398/6</strain>
    </source>
</reference>
<sequence>MESSSLSTICSYFVYSGAGNRFILSESCPTIGEIIALCRKTHTDGFLFIQPSSIADIRLIIFNDDGSRPAMCGNGLRCAIAHVAQVSSNDPILVETDSGLYSGRFYSWDRVIVDMTLPDFGLCKCILSEKIPGFSDSVVKVNTGVPHIVVFVDDISKINVDVYGKQFRYHPDFSPDGTNVNFVEIKSKRELYIRTYERGLERESAACGTGATAAAIAMAQQCNWNNVDITAITIENVRIKISMHNGGVYLEAPVQLERTFFFIP</sequence>